<feature type="coiled-coil region" evidence="1">
    <location>
        <begin position="391"/>
        <end position="580"/>
    </location>
</feature>
<evidence type="ECO:0000313" key="3">
    <source>
        <dbReference type="EMBL" id="SVP95091.1"/>
    </source>
</evidence>
<reference evidence="3" key="1">
    <citation type="submission" date="2018-07" db="EMBL/GenBank/DDBJ databases">
        <authorList>
            <person name="Quirk P.G."/>
            <person name="Krulwich T.A."/>
        </authorList>
    </citation>
    <scope>NUCLEOTIDE SEQUENCE</scope>
    <source>
        <strain evidence="3">Anand</strain>
    </source>
</reference>
<proteinExistence type="predicted"/>
<dbReference type="EMBL" id="UIVS01000004">
    <property type="protein sequence ID" value="SVP95091.1"/>
    <property type="molecule type" value="Genomic_DNA"/>
</dbReference>
<evidence type="ECO:0000313" key="2">
    <source>
        <dbReference type="EMBL" id="SVP94284.1"/>
    </source>
</evidence>
<name>A0A3B0NFF1_THEAN</name>
<protein>
    <submittedName>
        <fullName evidence="3">Uncharacterized protein</fullName>
    </submittedName>
</protein>
<feature type="coiled-coil region" evidence="1">
    <location>
        <begin position="173"/>
        <end position="207"/>
    </location>
</feature>
<evidence type="ECO:0000256" key="1">
    <source>
        <dbReference type="SAM" id="Coils"/>
    </source>
</evidence>
<accession>A0A3B0NFF1</accession>
<keyword evidence="1" id="KW-0175">Coiled coil</keyword>
<dbReference type="PANTHER" id="PTHR45615:SF63">
    <property type="entry name" value="CHROMOSOME UNDETERMINED SCAFFOLD_10, WHOLE GENOME SHOTGUN SEQUENCE"/>
    <property type="match status" value="1"/>
</dbReference>
<organism evidence="3">
    <name type="scientific">Theileria annulata</name>
    <dbReference type="NCBI Taxonomy" id="5874"/>
    <lineage>
        <taxon>Eukaryota</taxon>
        <taxon>Sar</taxon>
        <taxon>Alveolata</taxon>
        <taxon>Apicomplexa</taxon>
        <taxon>Aconoidasida</taxon>
        <taxon>Piroplasmida</taxon>
        <taxon>Theileriidae</taxon>
        <taxon>Theileria</taxon>
    </lineage>
</organism>
<feature type="coiled-coil region" evidence="1">
    <location>
        <begin position="1147"/>
        <end position="1209"/>
    </location>
</feature>
<dbReference type="PANTHER" id="PTHR45615">
    <property type="entry name" value="MYOSIN HEAVY CHAIN, NON-MUSCLE"/>
    <property type="match status" value="1"/>
</dbReference>
<gene>
    <name evidence="2" type="ORF">TAT_000328600</name>
    <name evidence="3" type="ORF">TAV_000328400</name>
</gene>
<dbReference type="EMBL" id="UIVT01000004">
    <property type="protein sequence ID" value="SVP94284.1"/>
    <property type="molecule type" value="Genomic_DNA"/>
</dbReference>
<dbReference type="VEuPathDB" id="PiroplasmaDB:TA07945"/>
<sequence length="1309" mass="153716">MASTEVLTGFRVYKDHTQRKSYYRDHLRMARDMLVVEARFPKQTKTLLHKSNKKLFKNLESLQQISDSFFKRIKLDPEVLDAFRNLVGSSFVNGTIDFESFLSTPKSNHFSLVELLFKTLSKNYDRILDLENQVDKLTDVNAELNSYISDVLDEYEKLRKFAADSKEMRTSEVGKLSEEYQILYEKYTSLQEELAEANQMISFLQSELSRNKKLQQEREKMGYDDESDDKSAVRFNFQQENMDLFDPQIEDITPNDRELEYESKLNDLQRTNDVLFEENIKLRKLKDQKPVQEHFGADKFVTLSILFHQITKSMNKVFQDHIDFERTTDPEETQENINLYLQDSRLRTLDYENILYKDRLMEVETLLKTESIARISLETTISDLKIKLYESENLYLELENLKTSVRTKENELKNMVESGKVESEQLGKMQYMVTNLTYDKNDLLNKISSLEFAIDSHNKERDVMRGQLKKLENLLDQNTDKFDFRDKITNIHLQGEIEILNDKVHRMKIQLEEAKKENAELVSTRVKMRNDLERVRRENSELQKRISESVKNESNMTVQIQRLSSNLESLKESLETSSGNVRDMADELEMVKKKIFEKDLQLSLIENKKDELKAVLDDFAIKLSLSKVNKISVVNKIDLKSISYSELIHTLTSSNSSSKREVTEYTYQYLMGNLEKLINFNEMLVTLCINLSKELNALSGSVLNVTSFSNIFETFNIDLVNVDILKTEHLSEVTDLKLKLKNVSELNKNLANKHLWEKSIIRLKEKYSSTISKHKDIMVQCDKFIKLNQEGLDGLIAENTRLKSDCSKAAFLMVDYENQLSETSMELLHLKEMIYSLLPDDLKLRSEKDAPLRSLELLHERINFNHGDYTKLKTSSSVNMSSLVNNYHEQPKHPFSESWNLNKKLENKPHEEREPLYEFNDNKRDYSLVNEHYLLTSKEQELNDVYEDVRYYCNLMASDIKSQMNYDPSLPLDTDYEYSNTNELLSDDTISDYKDEDYVSDKFRYVLNLLDKLFSHYNRQMKEYYQGLNSANRKCTTLVLDTGVIKCITKFVTTLKKYYNTFNNQNSFILDDLQYEFESIPPMLDAHNKFKTFCTCLTKLLNISSEFILDQLSESSEQVSHLIKDIETTTSSMRQLEEINIAKDQQIKSTQFEISDLKNQINHLQTLYQKEKNNNLENKLDLENYEYELNKLRDDLRNQLNKNEKLELLTVSAESTNIRRFLLNDQIDVTKLNFSEIKNLSDQVLEGLKNKRLERTLVVKFSNIVSDYIQKDTENGRKLTLDDYFSLLEYNYLTHSDKYLSVLTSNISW</sequence>